<dbReference type="InterPro" id="IPR006225">
    <property type="entry name" value="PsdUridine_synth_RluC/D"/>
</dbReference>
<dbReference type="STRING" id="684065.SAMN05421738_102139"/>
<organism evidence="8 9">
    <name type="scientific">Algoriella xinjiangensis</name>
    <dbReference type="NCBI Taxonomy" id="684065"/>
    <lineage>
        <taxon>Bacteria</taxon>
        <taxon>Pseudomonadati</taxon>
        <taxon>Bacteroidota</taxon>
        <taxon>Flavobacteriia</taxon>
        <taxon>Flavobacteriales</taxon>
        <taxon>Weeksellaceae</taxon>
        <taxon>Algoriella</taxon>
    </lineage>
</organism>
<feature type="domain" description="RNA-binding S4" evidence="7">
    <location>
        <begin position="32"/>
        <end position="97"/>
    </location>
</feature>
<dbReference type="Pfam" id="PF00849">
    <property type="entry name" value="PseudoU_synth_2"/>
    <property type="match status" value="1"/>
</dbReference>
<dbReference type="InterPro" id="IPR006145">
    <property type="entry name" value="PsdUridine_synth_RsuA/RluA"/>
</dbReference>
<accession>A0A1I4TBJ4</accession>
<dbReference type="InterPro" id="IPR036986">
    <property type="entry name" value="S4_RNA-bd_sf"/>
</dbReference>
<dbReference type="Gene3D" id="3.10.290.10">
    <property type="entry name" value="RNA-binding S4 domain"/>
    <property type="match status" value="1"/>
</dbReference>
<keyword evidence="2 5" id="KW-0694">RNA-binding</keyword>
<comment type="similarity">
    <text evidence="1 6">Belongs to the pseudouridine synthase RluA family.</text>
</comment>
<dbReference type="SMART" id="SM00363">
    <property type="entry name" value="S4"/>
    <property type="match status" value="1"/>
</dbReference>
<dbReference type="Pfam" id="PF01479">
    <property type="entry name" value="S4"/>
    <property type="match status" value="1"/>
</dbReference>
<dbReference type="InterPro" id="IPR020103">
    <property type="entry name" value="PsdUridine_synth_cat_dom_sf"/>
</dbReference>
<dbReference type="GO" id="GO:0120159">
    <property type="term" value="F:rRNA pseudouridine synthase activity"/>
    <property type="evidence" value="ECO:0007669"/>
    <property type="project" value="UniProtKB-ARBA"/>
</dbReference>
<dbReference type="AlphaFoldDB" id="A0A1I4TBJ4"/>
<evidence type="ECO:0000256" key="5">
    <source>
        <dbReference type="PROSITE-ProRule" id="PRU00182"/>
    </source>
</evidence>
<dbReference type="InterPro" id="IPR006224">
    <property type="entry name" value="PsdUridine_synth_RluA-like_CS"/>
</dbReference>
<proteinExistence type="inferred from homology"/>
<dbReference type="Proteomes" id="UP000199149">
    <property type="component" value="Unassembled WGS sequence"/>
</dbReference>
<dbReference type="NCBIfam" id="TIGR00005">
    <property type="entry name" value="rluA_subfam"/>
    <property type="match status" value="1"/>
</dbReference>
<dbReference type="SUPFAM" id="SSF55120">
    <property type="entry name" value="Pseudouridine synthase"/>
    <property type="match status" value="1"/>
</dbReference>
<dbReference type="PANTHER" id="PTHR21600">
    <property type="entry name" value="MITOCHONDRIAL RNA PSEUDOURIDINE SYNTHASE"/>
    <property type="match status" value="1"/>
</dbReference>
<dbReference type="CDD" id="cd00165">
    <property type="entry name" value="S4"/>
    <property type="match status" value="1"/>
</dbReference>
<dbReference type="CDD" id="cd02869">
    <property type="entry name" value="PseudoU_synth_RluA_like"/>
    <property type="match status" value="1"/>
</dbReference>
<evidence type="ECO:0000256" key="6">
    <source>
        <dbReference type="RuleBase" id="RU362028"/>
    </source>
</evidence>
<sequence>MTEDLEDFLQEEDDNKLYEHFSITVDKGQSLLRIDKFLMVRIENATRNKIQQAAENGNILVNNEPIKSNYKVKPGDLIQVMLSTPPRENDVIAENIPLNIVYEDDQIAVVDKAPGMVVHPGHGNYTGTLVNALKYHFDNLPSMSAELERPGLVHRIDKDTSGLLVIAKTEQAMNHLALQFAAHTTDRLYNAVVWGSVEQEEGTITGHIGRHVKDRMQMAVFEDGSEGKHAVTHYRILERFSYVTLVECKLETGRTHQIRAHFKHIGHPLFNDERYGGERILKGTTFTKYKQFIENCFKTCSRQALHARTLGFIHPTTGEKMSFESPLPADMVDLLDRWRNYTQNSIHATEPEKKIDRHAKEME</sequence>
<dbReference type="SUPFAM" id="SSF55174">
    <property type="entry name" value="Alpha-L RNA-binding motif"/>
    <property type="match status" value="1"/>
</dbReference>
<dbReference type="InterPro" id="IPR050188">
    <property type="entry name" value="RluA_PseudoU_synthase"/>
</dbReference>
<feature type="active site" evidence="4">
    <location>
        <position position="157"/>
    </location>
</feature>
<keyword evidence="3 6" id="KW-0413">Isomerase</keyword>
<evidence type="ECO:0000259" key="7">
    <source>
        <dbReference type="SMART" id="SM00363"/>
    </source>
</evidence>
<dbReference type="RefSeq" id="WP_092906139.1">
    <property type="nucleotide sequence ID" value="NZ_FOUZ01000002.1"/>
</dbReference>
<dbReference type="PROSITE" id="PS01129">
    <property type="entry name" value="PSI_RLU"/>
    <property type="match status" value="1"/>
</dbReference>
<evidence type="ECO:0000256" key="3">
    <source>
        <dbReference type="ARBA" id="ARBA00023235"/>
    </source>
</evidence>
<evidence type="ECO:0000256" key="2">
    <source>
        <dbReference type="ARBA" id="ARBA00022884"/>
    </source>
</evidence>
<evidence type="ECO:0000256" key="4">
    <source>
        <dbReference type="PIRSR" id="PIRSR606225-1"/>
    </source>
</evidence>
<dbReference type="GO" id="GO:0003723">
    <property type="term" value="F:RNA binding"/>
    <property type="evidence" value="ECO:0007669"/>
    <property type="project" value="UniProtKB-KW"/>
</dbReference>
<comment type="function">
    <text evidence="6">Responsible for synthesis of pseudouridine from uracil.</text>
</comment>
<gene>
    <name evidence="8" type="ORF">SAMN05421738_102139</name>
</gene>
<dbReference type="PANTHER" id="PTHR21600:SF44">
    <property type="entry name" value="RIBOSOMAL LARGE SUBUNIT PSEUDOURIDINE SYNTHASE D"/>
    <property type="match status" value="1"/>
</dbReference>
<reference evidence="9" key="1">
    <citation type="submission" date="2016-10" db="EMBL/GenBank/DDBJ databases">
        <authorList>
            <person name="Varghese N."/>
            <person name="Submissions S."/>
        </authorList>
    </citation>
    <scope>NUCLEOTIDE SEQUENCE [LARGE SCALE GENOMIC DNA]</scope>
    <source>
        <strain evidence="9">XJ109</strain>
    </source>
</reference>
<evidence type="ECO:0000256" key="1">
    <source>
        <dbReference type="ARBA" id="ARBA00010876"/>
    </source>
</evidence>
<name>A0A1I4TBJ4_9FLAO</name>
<protein>
    <recommendedName>
        <fullName evidence="6">Pseudouridine synthase</fullName>
        <ecNumber evidence="6">5.4.99.-</ecNumber>
    </recommendedName>
</protein>
<dbReference type="Gene3D" id="3.30.2350.10">
    <property type="entry name" value="Pseudouridine synthase"/>
    <property type="match status" value="1"/>
</dbReference>
<dbReference type="OrthoDB" id="9807829at2"/>
<dbReference type="InterPro" id="IPR002942">
    <property type="entry name" value="S4_RNA-bd"/>
</dbReference>
<evidence type="ECO:0000313" key="8">
    <source>
        <dbReference type="EMBL" id="SFM74148.1"/>
    </source>
</evidence>
<dbReference type="EC" id="5.4.99.-" evidence="6"/>
<dbReference type="EMBL" id="FOUZ01000002">
    <property type="protein sequence ID" value="SFM74148.1"/>
    <property type="molecule type" value="Genomic_DNA"/>
</dbReference>
<evidence type="ECO:0000313" key="9">
    <source>
        <dbReference type="Proteomes" id="UP000199149"/>
    </source>
</evidence>
<dbReference type="FunFam" id="3.30.2350.10:FF:000006">
    <property type="entry name" value="Pseudouridine synthase"/>
    <property type="match status" value="1"/>
</dbReference>
<dbReference type="PROSITE" id="PS50889">
    <property type="entry name" value="S4"/>
    <property type="match status" value="1"/>
</dbReference>
<dbReference type="GO" id="GO:0000455">
    <property type="term" value="P:enzyme-directed rRNA pseudouridine synthesis"/>
    <property type="evidence" value="ECO:0007669"/>
    <property type="project" value="TreeGrafter"/>
</dbReference>
<comment type="catalytic activity">
    <reaction evidence="6">
        <text>a uridine in RNA = a pseudouridine in RNA</text>
        <dbReference type="Rhea" id="RHEA:48348"/>
        <dbReference type="Rhea" id="RHEA-COMP:12068"/>
        <dbReference type="Rhea" id="RHEA-COMP:12069"/>
        <dbReference type="ChEBI" id="CHEBI:65314"/>
        <dbReference type="ChEBI" id="CHEBI:65315"/>
    </reaction>
</comment>
<keyword evidence="9" id="KW-1185">Reference proteome</keyword>